<proteinExistence type="predicted"/>
<dbReference type="RefSeq" id="XP_024744405.1">
    <property type="nucleotide sequence ID" value="XM_024882302.1"/>
</dbReference>
<feature type="compositionally biased region" description="Polar residues" evidence="1">
    <location>
        <begin position="101"/>
        <end position="115"/>
    </location>
</feature>
<dbReference type="EMBL" id="KZ613740">
    <property type="protein sequence ID" value="PMD67501.1"/>
    <property type="molecule type" value="Genomic_DNA"/>
</dbReference>
<dbReference type="InParanoid" id="A0A2J6TWZ2"/>
<dbReference type="GeneID" id="36590379"/>
<keyword evidence="2" id="KW-0812">Transmembrane</keyword>
<reference evidence="3 4" key="1">
    <citation type="submission" date="2016-04" db="EMBL/GenBank/DDBJ databases">
        <title>A degradative enzymes factory behind the ericoid mycorrhizal symbiosis.</title>
        <authorList>
            <consortium name="DOE Joint Genome Institute"/>
            <person name="Martino E."/>
            <person name="Morin E."/>
            <person name="Grelet G."/>
            <person name="Kuo A."/>
            <person name="Kohler A."/>
            <person name="Daghino S."/>
            <person name="Barry K."/>
            <person name="Choi C."/>
            <person name="Cichocki N."/>
            <person name="Clum A."/>
            <person name="Copeland A."/>
            <person name="Hainaut M."/>
            <person name="Haridas S."/>
            <person name="Labutti K."/>
            <person name="Lindquist E."/>
            <person name="Lipzen A."/>
            <person name="Khouja H.-R."/>
            <person name="Murat C."/>
            <person name="Ohm R."/>
            <person name="Olson A."/>
            <person name="Spatafora J."/>
            <person name="Veneault-Fourrey C."/>
            <person name="Henrissat B."/>
            <person name="Grigoriev I."/>
            <person name="Martin F."/>
            <person name="Perotto S."/>
        </authorList>
    </citation>
    <scope>NUCLEOTIDE SEQUENCE [LARGE SCALE GENOMIC DNA]</scope>
    <source>
        <strain evidence="3 4">E</strain>
    </source>
</reference>
<feature type="transmembrane region" description="Helical" evidence="2">
    <location>
        <begin position="524"/>
        <end position="548"/>
    </location>
</feature>
<organism evidence="3 4">
    <name type="scientific">Hyaloscypha bicolor E</name>
    <dbReference type="NCBI Taxonomy" id="1095630"/>
    <lineage>
        <taxon>Eukaryota</taxon>
        <taxon>Fungi</taxon>
        <taxon>Dikarya</taxon>
        <taxon>Ascomycota</taxon>
        <taxon>Pezizomycotina</taxon>
        <taxon>Leotiomycetes</taxon>
        <taxon>Helotiales</taxon>
        <taxon>Hyaloscyphaceae</taxon>
        <taxon>Hyaloscypha</taxon>
        <taxon>Hyaloscypha bicolor</taxon>
    </lineage>
</organism>
<evidence type="ECO:0000256" key="2">
    <source>
        <dbReference type="SAM" id="Phobius"/>
    </source>
</evidence>
<dbReference type="OrthoDB" id="3564918at2759"/>
<name>A0A2J6TWZ2_9HELO</name>
<accession>A0A2J6TWZ2</accession>
<feature type="region of interest" description="Disordered" evidence="1">
    <location>
        <begin position="71"/>
        <end position="124"/>
    </location>
</feature>
<keyword evidence="2" id="KW-1133">Transmembrane helix</keyword>
<gene>
    <name evidence="3" type="ORF">K444DRAFT_623657</name>
</gene>
<dbReference type="Proteomes" id="UP000235371">
    <property type="component" value="Unassembled WGS sequence"/>
</dbReference>
<feature type="region of interest" description="Disordered" evidence="1">
    <location>
        <begin position="609"/>
        <end position="629"/>
    </location>
</feature>
<evidence type="ECO:0000313" key="3">
    <source>
        <dbReference type="EMBL" id="PMD67501.1"/>
    </source>
</evidence>
<feature type="compositionally biased region" description="Low complexity" evidence="1">
    <location>
        <begin position="613"/>
        <end position="629"/>
    </location>
</feature>
<sequence>MNHLKALIRCCPIPISLVFSSWQIPSLRLIIVPTIDKFGQEWKGNTEAYQIGKSPRSLILTLIWLDYHDNSPTPSAGPEHQQESQKETESTRSDIELVQNKPETTSENPPKSNLPPSDDEQPPDRYHKILQDALCIRFHTMQVPYLNTPNVRMALVHHVDIPQAVTGFGKPEEKIFAFVLGLKGIDIGMEKLLDALKLYWEATDEQRAAKEVAAEKVGLTPKLFIAAILKLYGFRAAKKSILVSAYDRLLSIDTNLVAAEKLLFLDVTSKKPLTEREQRGKLAIQVKTCTKLNQTLMDINMSLPGVRSRVHYIGLCARGLVRDQSTMQAYIKDKLIATKCDSSTQAKVTRDIQPARIGGHDIEKMVTEETRPSVPLQGEQTSRYKTIGDRGMSLDEALSELGTTKFHRRDNDKLDMIERAMEQFEVDIKSLKARTTIAIGLVSNLYAHSQGNFQSLMLQAAERDSSNMRTIATLTVLLLPATFLTVLFATPIIQWAVPVVKIASGSGSDSSDSPINHIDRGFPILALFPFSLYMGLSLSTNLPLLLYLRWEWFLKKWERAVRTKCKHVQDDSTYRAERERESDIMKVMHHTKTQLEEDGMWGMCGGEGGGRQSSVAMSSIGRSSSSSNH</sequence>
<evidence type="ECO:0000256" key="1">
    <source>
        <dbReference type="SAM" id="MobiDB-lite"/>
    </source>
</evidence>
<keyword evidence="2" id="KW-0472">Membrane</keyword>
<feature type="compositionally biased region" description="Basic and acidic residues" evidence="1">
    <location>
        <begin position="80"/>
        <end position="95"/>
    </location>
</feature>
<evidence type="ECO:0000313" key="4">
    <source>
        <dbReference type="Proteomes" id="UP000235371"/>
    </source>
</evidence>
<feature type="transmembrane region" description="Helical" evidence="2">
    <location>
        <begin position="471"/>
        <end position="497"/>
    </location>
</feature>
<dbReference type="AlphaFoldDB" id="A0A2J6TWZ2"/>
<keyword evidence="4" id="KW-1185">Reference proteome</keyword>
<protein>
    <submittedName>
        <fullName evidence="3">Uncharacterized protein</fullName>
    </submittedName>
</protein>